<dbReference type="AlphaFoldDB" id="A0A6A6CYW6"/>
<feature type="compositionally biased region" description="Acidic residues" evidence="2">
    <location>
        <begin position="295"/>
        <end position="311"/>
    </location>
</feature>
<dbReference type="RefSeq" id="XP_033671455.1">
    <property type="nucleotide sequence ID" value="XM_033804909.1"/>
</dbReference>
<proteinExistence type="predicted"/>
<evidence type="ECO:0000313" key="4">
    <source>
        <dbReference type="Proteomes" id="UP000799537"/>
    </source>
</evidence>
<keyword evidence="4" id="KW-1185">Reference proteome</keyword>
<accession>A0A6A6CYW6</accession>
<dbReference type="Proteomes" id="UP000799537">
    <property type="component" value="Unassembled WGS sequence"/>
</dbReference>
<name>A0A6A6CYW6_ZASCE</name>
<feature type="coiled-coil region" evidence="1">
    <location>
        <begin position="201"/>
        <end position="228"/>
    </location>
</feature>
<evidence type="ECO:0000313" key="3">
    <source>
        <dbReference type="EMBL" id="KAF2170566.1"/>
    </source>
</evidence>
<dbReference type="OrthoDB" id="3650363at2759"/>
<organism evidence="3 4">
    <name type="scientific">Zasmidium cellare ATCC 36951</name>
    <dbReference type="NCBI Taxonomy" id="1080233"/>
    <lineage>
        <taxon>Eukaryota</taxon>
        <taxon>Fungi</taxon>
        <taxon>Dikarya</taxon>
        <taxon>Ascomycota</taxon>
        <taxon>Pezizomycotina</taxon>
        <taxon>Dothideomycetes</taxon>
        <taxon>Dothideomycetidae</taxon>
        <taxon>Mycosphaerellales</taxon>
        <taxon>Mycosphaerellaceae</taxon>
        <taxon>Zasmidium</taxon>
    </lineage>
</organism>
<feature type="region of interest" description="Disordered" evidence="2">
    <location>
        <begin position="422"/>
        <end position="442"/>
    </location>
</feature>
<feature type="region of interest" description="Disordered" evidence="2">
    <location>
        <begin position="285"/>
        <end position="331"/>
    </location>
</feature>
<sequence length="457" mass="52608">MSGRNLKMTPEDYKRLHEKLSRYGERFDSNVDTHLPADLVRTKRGAIAKRQPHFPARNAAYYKAQCSFRGLKTSGKIDELQQLLKTRDIAQDARIKNELEGIQKQVDAYQEEERRREAERWWLDPVRTLDAKTSRDAFRAVEESLAREDVLKTSCHVFARCSDDLEDAARKLNLAYEFIDLAPGSFSMNARQIIGQEAAVKAAAKRIREEAEQQRRDAEARCQAEVARRRAAARARQEQMLAEAKQAPDWDISGSWTVECNPLAEYSEGPDRRATLSMEIWRDGFSLEDVRQDEPDSDDEDNEDEEEDEEDDHRRGPISLETPHPHDASIPRFHASFDFGVVEGTMRIYPPSSNRPARGSFKIKQNPSFQYVYRCRETGEGEIPIETDGYQPETITFADHGTRFRGMFRCPLISGLVEIKGRKRSHGRGERKNSKEAWTELSESAWDRGHSKRWGGW</sequence>
<gene>
    <name evidence="3" type="ORF">M409DRAFT_19385</name>
</gene>
<dbReference type="GeneID" id="54558181"/>
<feature type="compositionally biased region" description="Basic and acidic residues" evidence="2">
    <location>
        <begin position="427"/>
        <end position="438"/>
    </location>
</feature>
<feature type="coiled-coil region" evidence="1">
    <location>
        <begin position="92"/>
        <end position="119"/>
    </location>
</feature>
<keyword evidence="1" id="KW-0175">Coiled coil</keyword>
<dbReference type="EMBL" id="ML993585">
    <property type="protein sequence ID" value="KAF2170566.1"/>
    <property type="molecule type" value="Genomic_DNA"/>
</dbReference>
<evidence type="ECO:0000256" key="1">
    <source>
        <dbReference type="SAM" id="Coils"/>
    </source>
</evidence>
<protein>
    <submittedName>
        <fullName evidence="3">Uncharacterized protein</fullName>
    </submittedName>
</protein>
<reference evidence="3" key="1">
    <citation type="journal article" date="2020" name="Stud. Mycol.">
        <title>101 Dothideomycetes genomes: a test case for predicting lifestyles and emergence of pathogens.</title>
        <authorList>
            <person name="Haridas S."/>
            <person name="Albert R."/>
            <person name="Binder M."/>
            <person name="Bloem J."/>
            <person name="Labutti K."/>
            <person name="Salamov A."/>
            <person name="Andreopoulos B."/>
            <person name="Baker S."/>
            <person name="Barry K."/>
            <person name="Bills G."/>
            <person name="Bluhm B."/>
            <person name="Cannon C."/>
            <person name="Castanera R."/>
            <person name="Culley D."/>
            <person name="Daum C."/>
            <person name="Ezra D."/>
            <person name="Gonzalez J."/>
            <person name="Henrissat B."/>
            <person name="Kuo A."/>
            <person name="Liang C."/>
            <person name="Lipzen A."/>
            <person name="Lutzoni F."/>
            <person name="Magnuson J."/>
            <person name="Mondo S."/>
            <person name="Nolan M."/>
            <person name="Ohm R."/>
            <person name="Pangilinan J."/>
            <person name="Park H.-J."/>
            <person name="Ramirez L."/>
            <person name="Alfaro M."/>
            <person name="Sun H."/>
            <person name="Tritt A."/>
            <person name="Yoshinaga Y."/>
            <person name="Zwiers L.-H."/>
            <person name="Turgeon B."/>
            <person name="Goodwin S."/>
            <person name="Spatafora J."/>
            <person name="Crous P."/>
            <person name="Grigoriev I."/>
        </authorList>
    </citation>
    <scope>NUCLEOTIDE SEQUENCE</scope>
    <source>
        <strain evidence="3">ATCC 36951</strain>
    </source>
</reference>
<evidence type="ECO:0000256" key="2">
    <source>
        <dbReference type="SAM" id="MobiDB-lite"/>
    </source>
</evidence>